<sequence>MPSPSADDQEGLPPPGSRWGSGAQSVLPYLTKSLQAKPATAPEPRERPREGNPVFSNWPPRQA</sequence>
<evidence type="ECO:0000256" key="1">
    <source>
        <dbReference type="SAM" id="MobiDB-lite"/>
    </source>
</evidence>
<organism evidence="2 3">
    <name type="scientific">Ramlibacter pallidus</name>
    <dbReference type="NCBI Taxonomy" id="2780087"/>
    <lineage>
        <taxon>Bacteria</taxon>
        <taxon>Pseudomonadati</taxon>
        <taxon>Pseudomonadota</taxon>
        <taxon>Betaproteobacteria</taxon>
        <taxon>Burkholderiales</taxon>
        <taxon>Comamonadaceae</taxon>
        <taxon>Ramlibacter</taxon>
    </lineage>
</organism>
<gene>
    <name evidence="2" type="ORF">IM787_04890</name>
</gene>
<evidence type="ECO:0000313" key="3">
    <source>
        <dbReference type="Proteomes" id="UP000806285"/>
    </source>
</evidence>
<dbReference type="EMBL" id="JADDIV010000002">
    <property type="protein sequence ID" value="MBE7366896.1"/>
    <property type="molecule type" value="Genomic_DNA"/>
</dbReference>
<evidence type="ECO:0000313" key="2">
    <source>
        <dbReference type="EMBL" id="MBE7366896.1"/>
    </source>
</evidence>
<proteinExistence type="predicted"/>
<protein>
    <submittedName>
        <fullName evidence="2">Uncharacterized protein</fullName>
    </submittedName>
</protein>
<reference evidence="2 3" key="1">
    <citation type="submission" date="2020-10" db="EMBL/GenBank/DDBJ databases">
        <title>Ramlibacter sp. HM2 16S ribosomal RNA gene Genome sequencing and assembly.</title>
        <authorList>
            <person name="Kang M."/>
        </authorList>
    </citation>
    <scope>NUCLEOTIDE SEQUENCE [LARGE SCALE GENOMIC DNA]</scope>
    <source>
        <strain evidence="2 3">HM2</strain>
    </source>
</reference>
<dbReference type="RefSeq" id="WP_193675546.1">
    <property type="nucleotide sequence ID" value="NZ_JADDIV010000002.1"/>
</dbReference>
<comment type="caution">
    <text evidence="2">The sequence shown here is derived from an EMBL/GenBank/DDBJ whole genome shotgun (WGS) entry which is preliminary data.</text>
</comment>
<feature type="region of interest" description="Disordered" evidence="1">
    <location>
        <begin position="1"/>
        <end position="63"/>
    </location>
</feature>
<keyword evidence="3" id="KW-1185">Reference proteome</keyword>
<dbReference type="Proteomes" id="UP000806285">
    <property type="component" value="Unassembled WGS sequence"/>
</dbReference>
<name>A0ABR9S045_9BURK</name>
<accession>A0ABR9S045</accession>